<proteinExistence type="predicted"/>
<evidence type="ECO:0000313" key="1">
    <source>
        <dbReference type="EMBL" id="KAI0091897.1"/>
    </source>
</evidence>
<sequence length="422" mass="45872">MAPPHHSSRSHSPVSSTRRDEALTRLLDLSTSTVKHNADLEIRLNELELELSVWKQAHASVLDAAELAKKTHNAQVCTLNRQISSLETLQVATKGQNPVILCIVDGDVNLFHWSLLPLGQQGGLQAAQKLTQGIAEFLSQEDVQVFGRLSFWISVFLNRRTVLDTLLAHAACTAEQFDAFLTGFSQASPRFQIVEVGTAGDGVNSKIKEHLHNFTRFPQTLRVFLAGGRGNTYASTLNSLGQEELLGKLVLLQGSFEPSAELHQLALPSIRVEGLFMSELPPGLARRAGTLPPGPLALPAPSTSVTTNGGLISPQSETHPVASPRVGIPLHKQSPPPCNEHYLMSCSKGVSRCKYSHDWALSLEQLDVLAKNAKKAPCNYLKNGLECPHGDRCCWGHVCPGGARCFHLSKGKCWFKGGESPQ</sequence>
<organism evidence="1 2">
    <name type="scientific">Irpex rosettiformis</name>
    <dbReference type="NCBI Taxonomy" id="378272"/>
    <lineage>
        <taxon>Eukaryota</taxon>
        <taxon>Fungi</taxon>
        <taxon>Dikarya</taxon>
        <taxon>Basidiomycota</taxon>
        <taxon>Agaricomycotina</taxon>
        <taxon>Agaricomycetes</taxon>
        <taxon>Polyporales</taxon>
        <taxon>Irpicaceae</taxon>
        <taxon>Irpex</taxon>
    </lineage>
</organism>
<dbReference type="Proteomes" id="UP001055072">
    <property type="component" value="Unassembled WGS sequence"/>
</dbReference>
<dbReference type="EMBL" id="MU274904">
    <property type="protein sequence ID" value="KAI0091897.1"/>
    <property type="molecule type" value="Genomic_DNA"/>
</dbReference>
<comment type="caution">
    <text evidence="1">The sequence shown here is derived from an EMBL/GenBank/DDBJ whole genome shotgun (WGS) entry which is preliminary data.</text>
</comment>
<name>A0ACB8UBX5_9APHY</name>
<protein>
    <submittedName>
        <fullName evidence="1">Uncharacterized protein</fullName>
    </submittedName>
</protein>
<gene>
    <name evidence="1" type="ORF">BDY19DRAFT_884720</name>
</gene>
<evidence type="ECO:0000313" key="2">
    <source>
        <dbReference type="Proteomes" id="UP001055072"/>
    </source>
</evidence>
<keyword evidence="2" id="KW-1185">Reference proteome</keyword>
<accession>A0ACB8UBX5</accession>
<reference evidence="1" key="1">
    <citation type="journal article" date="2021" name="Environ. Microbiol.">
        <title>Gene family expansions and transcriptome signatures uncover fungal adaptations to wood decay.</title>
        <authorList>
            <person name="Hage H."/>
            <person name="Miyauchi S."/>
            <person name="Viragh M."/>
            <person name="Drula E."/>
            <person name="Min B."/>
            <person name="Chaduli D."/>
            <person name="Navarro D."/>
            <person name="Favel A."/>
            <person name="Norest M."/>
            <person name="Lesage-Meessen L."/>
            <person name="Balint B."/>
            <person name="Merenyi Z."/>
            <person name="de Eugenio L."/>
            <person name="Morin E."/>
            <person name="Martinez A.T."/>
            <person name="Baldrian P."/>
            <person name="Stursova M."/>
            <person name="Martinez M.J."/>
            <person name="Novotny C."/>
            <person name="Magnuson J.K."/>
            <person name="Spatafora J.W."/>
            <person name="Maurice S."/>
            <person name="Pangilinan J."/>
            <person name="Andreopoulos W."/>
            <person name="LaButti K."/>
            <person name="Hundley H."/>
            <person name="Na H."/>
            <person name="Kuo A."/>
            <person name="Barry K."/>
            <person name="Lipzen A."/>
            <person name="Henrissat B."/>
            <person name="Riley R."/>
            <person name="Ahrendt S."/>
            <person name="Nagy L.G."/>
            <person name="Grigoriev I.V."/>
            <person name="Martin F."/>
            <person name="Rosso M.N."/>
        </authorList>
    </citation>
    <scope>NUCLEOTIDE SEQUENCE</scope>
    <source>
        <strain evidence="1">CBS 384.51</strain>
    </source>
</reference>